<name>A0A495VBW9_9GAMM</name>
<dbReference type="Proteomes" id="UP000274556">
    <property type="component" value="Unassembled WGS sequence"/>
</dbReference>
<comment type="caution">
    <text evidence="3">The sequence shown here is derived from an EMBL/GenBank/DDBJ whole genome shotgun (WGS) entry which is preliminary data.</text>
</comment>
<gene>
    <name evidence="3" type="ORF">BDD21_2759</name>
</gene>
<protein>
    <recommendedName>
        <fullName evidence="2">Antitoxin</fullName>
    </recommendedName>
</protein>
<proteinExistence type="inferred from homology"/>
<dbReference type="Pfam" id="PF02604">
    <property type="entry name" value="PhdYeFM_antitox"/>
    <property type="match status" value="1"/>
</dbReference>
<dbReference type="EMBL" id="RBXL01000001">
    <property type="protein sequence ID" value="RKT45318.1"/>
    <property type="molecule type" value="Genomic_DNA"/>
</dbReference>
<dbReference type="NCBIfam" id="TIGR01552">
    <property type="entry name" value="phd_fam"/>
    <property type="match status" value="1"/>
</dbReference>
<dbReference type="RefSeq" id="WP_120797612.1">
    <property type="nucleotide sequence ID" value="NZ_RBXL01000001.1"/>
</dbReference>
<keyword evidence="4" id="KW-1185">Reference proteome</keyword>
<comment type="similarity">
    <text evidence="1 2">Belongs to the phD/YefM antitoxin family.</text>
</comment>
<dbReference type="InterPro" id="IPR036165">
    <property type="entry name" value="YefM-like_sf"/>
</dbReference>
<dbReference type="SUPFAM" id="SSF143120">
    <property type="entry name" value="YefM-like"/>
    <property type="match status" value="1"/>
</dbReference>
<evidence type="ECO:0000313" key="4">
    <source>
        <dbReference type="Proteomes" id="UP000274556"/>
    </source>
</evidence>
<evidence type="ECO:0000256" key="1">
    <source>
        <dbReference type="ARBA" id="ARBA00009981"/>
    </source>
</evidence>
<comment type="function">
    <text evidence="2">Antitoxin component of a type II toxin-antitoxin (TA) system.</text>
</comment>
<reference evidence="3 4" key="1">
    <citation type="submission" date="2018-10" db="EMBL/GenBank/DDBJ databases">
        <title>Genomic Encyclopedia of Archaeal and Bacterial Type Strains, Phase II (KMG-II): from individual species to whole genera.</title>
        <authorList>
            <person name="Goeker M."/>
        </authorList>
    </citation>
    <scope>NUCLEOTIDE SEQUENCE [LARGE SCALE GENOMIC DNA]</scope>
    <source>
        <strain evidence="3 4">DSM 235</strain>
    </source>
</reference>
<dbReference type="InterPro" id="IPR006442">
    <property type="entry name" value="Antitoxin_Phd/YefM"/>
</dbReference>
<accession>A0A495VBW9</accession>
<evidence type="ECO:0000313" key="3">
    <source>
        <dbReference type="EMBL" id="RKT45318.1"/>
    </source>
</evidence>
<dbReference type="OrthoDB" id="361281at2"/>
<evidence type="ECO:0000256" key="2">
    <source>
        <dbReference type="RuleBase" id="RU362080"/>
    </source>
</evidence>
<dbReference type="Gene3D" id="3.40.1620.10">
    <property type="entry name" value="YefM-like domain"/>
    <property type="match status" value="1"/>
</dbReference>
<dbReference type="AlphaFoldDB" id="A0A495VBW9"/>
<sequence>MNWPLQEQQDRLNQVVEEALRAGPQVITANGEETAVVVSIEEYRRLQSPSDTLADFLMDSPLRRSGIRIERDQALERALDL</sequence>
<organism evidence="3 4">
    <name type="scientific">Thiocapsa rosea</name>
    <dbReference type="NCBI Taxonomy" id="69360"/>
    <lineage>
        <taxon>Bacteria</taxon>
        <taxon>Pseudomonadati</taxon>
        <taxon>Pseudomonadota</taxon>
        <taxon>Gammaproteobacteria</taxon>
        <taxon>Chromatiales</taxon>
        <taxon>Chromatiaceae</taxon>
        <taxon>Thiocapsa</taxon>
    </lineage>
</organism>